<gene>
    <name evidence="12" type="ORF">PSYICH_LOCUS1330</name>
</gene>
<evidence type="ECO:0000256" key="3">
    <source>
        <dbReference type="ARBA" id="ARBA00022757"/>
    </source>
</evidence>
<dbReference type="SUPFAM" id="SSF50494">
    <property type="entry name" value="Trypsin-like serine proteases"/>
    <property type="match status" value="1"/>
</dbReference>
<name>A0A9P0CA69_9CUCU</name>
<protein>
    <recommendedName>
        <fullName evidence="9">trypsin</fullName>
        <ecNumber evidence="9">3.4.21.4</ecNumber>
    </recommendedName>
</protein>
<dbReference type="Pfam" id="PF00089">
    <property type="entry name" value="Trypsin"/>
    <property type="match status" value="1"/>
</dbReference>
<proteinExistence type="inferred from homology"/>
<dbReference type="AlphaFoldDB" id="A0A9P0CA69"/>
<dbReference type="InterPro" id="IPR001254">
    <property type="entry name" value="Trypsin_dom"/>
</dbReference>
<feature type="signal peptide" evidence="10">
    <location>
        <begin position="1"/>
        <end position="18"/>
    </location>
</feature>
<dbReference type="FunFam" id="2.40.10.10:FF:000068">
    <property type="entry name" value="transmembrane protease serine 2"/>
    <property type="match status" value="1"/>
</dbReference>
<dbReference type="CDD" id="cd00190">
    <property type="entry name" value="Tryp_SPc"/>
    <property type="match status" value="1"/>
</dbReference>
<dbReference type="EMBL" id="OV651813">
    <property type="protein sequence ID" value="CAH1099837.1"/>
    <property type="molecule type" value="Genomic_DNA"/>
</dbReference>
<comment type="similarity">
    <text evidence="1">Belongs to the peptidase S1 family.</text>
</comment>
<dbReference type="Proteomes" id="UP001153636">
    <property type="component" value="Chromosome 1"/>
</dbReference>
<evidence type="ECO:0000259" key="11">
    <source>
        <dbReference type="SMART" id="SM00020"/>
    </source>
</evidence>
<keyword evidence="13" id="KW-1185">Reference proteome</keyword>
<dbReference type="EC" id="3.4.21.4" evidence="9"/>
<sequence>MFSAKVVVFLVAVALCYGAPNARFGKHQLKIENAVDAKIEDYPFVASIQVCLENGCEHICGAVIINENWVLTSARCLEERFMVAVGSTDLHGNDTVFVIVDSVITHPDFPEVGFGPNDLALIKLATSLTFNDKVQAAKLPTQGQEFTGKTVVTGYSYTRNHSVNTLKAAADLDLISNADCKKRVDVFYSFYSDLFNNEANMCTLGENSNLCYTDFGSPLSQDGTVIGIATWYVYPCFTKGAPNVYTNLSHYADWIAKTIAANDFF</sequence>
<keyword evidence="10" id="KW-0732">Signal</keyword>
<evidence type="ECO:0000256" key="10">
    <source>
        <dbReference type="SAM" id="SignalP"/>
    </source>
</evidence>
<dbReference type="InterPro" id="IPR043504">
    <property type="entry name" value="Peptidase_S1_PA_chymotrypsin"/>
</dbReference>
<dbReference type="OrthoDB" id="10061449at2759"/>
<reference evidence="12" key="1">
    <citation type="submission" date="2022-01" db="EMBL/GenBank/DDBJ databases">
        <authorList>
            <person name="King R."/>
        </authorList>
    </citation>
    <scope>NUCLEOTIDE SEQUENCE</scope>
</reference>
<dbReference type="InterPro" id="IPR009003">
    <property type="entry name" value="Peptidase_S1_PA"/>
</dbReference>
<evidence type="ECO:0000256" key="4">
    <source>
        <dbReference type="ARBA" id="ARBA00022801"/>
    </source>
</evidence>
<dbReference type="GO" id="GO:0007586">
    <property type="term" value="P:digestion"/>
    <property type="evidence" value="ECO:0007669"/>
    <property type="project" value="UniProtKB-KW"/>
</dbReference>
<feature type="domain" description="Peptidase S1" evidence="11">
    <location>
        <begin position="30"/>
        <end position="255"/>
    </location>
</feature>
<evidence type="ECO:0000313" key="13">
    <source>
        <dbReference type="Proteomes" id="UP001153636"/>
    </source>
</evidence>
<keyword evidence="6" id="KW-0865">Zymogen</keyword>
<dbReference type="PANTHER" id="PTHR24276:SF97">
    <property type="entry name" value="GH13245P2-RELATED"/>
    <property type="match status" value="1"/>
</dbReference>
<dbReference type="GO" id="GO:0004252">
    <property type="term" value="F:serine-type endopeptidase activity"/>
    <property type="evidence" value="ECO:0007669"/>
    <property type="project" value="UniProtKB-EC"/>
</dbReference>
<evidence type="ECO:0000256" key="2">
    <source>
        <dbReference type="ARBA" id="ARBA00022670"/>
    </source>
</evidence>
<feature type="chain" id="PRO_5040240379" description="trypsin" evidence="10">
    <location>
        <begin position="19"/>
        <end position="265"/>
    </location>
</feature>
<dbReference type="GO" id="GO:0006508">
    <property type="term" value="P:proteolysis"/>
    <property type="evidence" value="ECO:0007669"/>
    <property type="project" value="UniProtKB-KW"/>
</dbReference>
<dbReference type="Gene3D" id="2.40.10.10">
    <property type="entry name" value="Trypsin-like serine proteases"/>
    <property type="match status" value="1"/>
</dbReference>
<evidence type="ECO:0000256" key="6">
    <source>
        <dbReference type="ARBA" id="ARBA00023145"/>
    </source>
</evidence>
<evidence type="ECO:0000256" key="8">
    <source>
        <dbReference type="ARBA" id="ARBA00036320"/>
    </source>
</evidence>
<keyword evidence="7" id="KW-1015">Disulfide bond</keyword>
<evidence type="ECO:0000256" key="9">
    <source>
        <dbReference type="ARBA" id="ARBA00038868"/>
    </source>
</evidence>
<keyword evidence="5" id="KW-0720">Serine protease</keyword>
<comment type="catalytic activity">
    <reaction evidence="8">
        <text>Preferential cleavage: Arg-|-Xaa, Lys-|-Xaa.</text>
        <dbReference type="EC" id="3.4.21.4"/>
    </reaction>
</comment>
<accession>A0A9P0CA69</accession>
<dbReference type="InterPro" id="IPR050430">
    <property type="entry name" value="Peptidase_S1"/>
</dbReference>
<keyword evidence="2" id="KW-0645">Protease</keyword>
<organism evidence="12 13">
    <name type="scientific">Psylliodes chrysocephalus</name>
    <dbReference type="NCBI Taxonomy" id="3402493"/>
    <lineage>
        <taxon>Eukaryota</taxon>
        <taxon>Metazoa</taxon>
        <taxon>Ecdysozoa</taxon>
        <taxon>Arthropoda</taxon>
        <taxon>Hexapoda</taxon>
        <taxon>Insecta</taxon>
        <taxon>Pterygota</taxon>
        <taxon>Neoptera</taxon>
        <taxon>Endopterygota</taxon>
        <taxon>Coleoptera</taxon>
        <taxon>Polyphaga</taxon>
        <taxon>Cucujiformia</taxon>
        <taxon>Chrysomeloidea</taxon>
        <taxon>Chrysomelidae</taxon>
        <taxon>Galerucinae</taxon>
        <taxon>Alticini</taxon>
        <taxon>Psylliodes</taxon>
    </lineage>
</organism>
<dbReference type="SMART" id="SM00020">
    <property type="entry name" value="Tryp_SPc"/>
    <property type="match status" value="1"/>
</dbReference>
<dbReference type="PRINTS" id="PR00722">
    <property type="entry name" value="CHYMOTRYPSIN"/>
</dbReference>
<dbReference type="PANTHER" id="PTHR24276">
    <property type="entry name" value="POLYSERASE-RELATED"/>
    <property type="match status" value="1"/>
</dbReference>
<evidence type="ECO:0000256" key="7">
    <source>
        <dbReference type="ARBA" id="ARBA00023157"/>
    </source>
</evidence>
<keyword evidence="3" id="KW-0222">Digestion</keyword>
<evidence type="ECO:0000256" key="1">
    <source>
        <dbReference type="ARBA" id="ARBA00007664"/>
    </source>
</evidence>
<dbReference type="InterPro" id="IPR001314">
    <property type="entry name" value="Peptidase_S1A"/>
</dbReference>
<keyword evidence="4" id="KW-0378">Hydrolase</keyword>
<evidence type="ECO:0000313" key="12">
    <source>
        <dbReference type="EMBL" id="CAH1099837.1"/>
    </source>
</evidence>
<evidence type="ECO:0000256" key="5">
    <source>
        <dbReference type="ARBA" id="ARBA00022825"/>
    </source>
</evidence>